<dbReference type="Gene3D" id="1.25.10.10">
    <property type="entry name" value="Leucine-rich Repeat Variant"/>
    <property type="match status" value="1"/>
</dbReference>
<dbReference type="AlphaFoldDB" id="A0A7C1BGY3"/>
<dbReference type="InterPro" id="IPR000357">
    <property type="entry name" value="HEAT"/>
</dbReference>
<dbReference type="Proteomes" id="UP000885931">
    <property type="component" value="Unassembled WGS sequence"/>
</dbReference>
<sequence>MAKKDGSTERERRGQIEQFLKSKDLMTRLKAVEMLKELGDKEKLLSLLYSESWHVREKAAQALVEFGSEIRKKVEPMLDEGYWYVRAAAAYVIGEVGDASVLPKLKKMLSETNETVRGEVARAIAKMIKRDRKVLDELEVDEKLKLESTLKALKEFSLLEVIKGHEGSAE</sequence>
<accession>A0A7C1BGY3</accession>
<dbReference type="PANTHER" id="PTHR12697:SF5">
    <property type="entry name" value="DEOXYHYPUSINE HYDROXYLASE"/>
    <property type="match status" value="1"/>
</dbReference>
<comment type="caution">
    <text evidence="2">The sequence shown here is derived from an EMBL/GenBank/DDBJ whole genome shotgun (WGS) entry which is preliminary data.</text>
</comment>
<gene>
    <name evidence="2" type="ORF">ENG67_06960</name>
</gene>
<dbReference type="SUPFAM" id="SSF48371">
    <property type="entry name" value="ARM repeat"/>
    <property type="match status" value="1"/>
</dbReference>
<proteinExistence type="predicted"/>
<dbReference type="Pfam" id="PF13646">
    <property type="entry name" value="HEAT_2"/>
    <property type="match status" value="1"/>
</dbReference>
<evidence type="ECO:0000256" key="1">
    <source>
        <dbReference type="ARBA" id="ARBA00022737"/>
    </source>
</evidence>
<dbReference type="PANTHER" id="PTHR12697">
    <property type="entry name" value="PBS LYASE HEAT-LIKE PROTEIN"/>
    <property type="match status" value="1"/>
</dbReference>
<dbReference type="SMART" id="SM00567">
    <property type="entry name" value="EZ_HEAT"/>
    <property type="match status" value="3"/>
</dbReference>
<dbReference type="GO" id="GO:0016491">
    <property type="term" value="F:oxidoreductase activity"/>
    <property type="evidence" value="ECO:0007669"/>
    <property type="project" value="TreeGrafter"/>
</dbReference>
<dbReference type="InterPro" id="IPR004155">
    <property type="entry name" value="PBS_lyase_HEAT"/>
</dbReference>
<reference evidence="2" key="1">
    <citation type="journal article" date="2020" name="mSystems">
        <title>Genome- and Community-Level Interaction Insights into Carbon Utilization and Element Cycling Functions of Hydrothermarchaeota in Hydrothermal Sediment.</title>
        <authorList>
            <person name="Zhou Z."/>
            <person name="Liu Y."/>
            <person name="Xu W."/>
            <person name="Pan J."/>
            <person name="Luo Z.H."/>
            <person name="Li M."/>
        </authorList>
    </citation>
    <scope>NUCLEOTIDE SEQUENCE [LARGE SCALE GENOMIC DNA]</scope>
    <source>
        <strain evidence="2">HyVt-237</strain>
    </source>
</reference>
<name>A0A7C1BGY3_UNCW3</name>
<evidence type="ECO:0000313" key="2">
    <source>
        <dbReference type="EMBL" id="HDM90928.1"/>
    </source>
</evidence>
<dbReference type="Pfam" id="PF02985">
    <property type="entry name" value="HEAT"/>
    <property type="match status" value="1"/>
</dbReference>
<protein>
    <submittedName>
        <fullName evidence="2">HEAT repeat domain-containing protein</fullName>
    </submittedName>
</protein>
<dbReference type="EMBL" id="DRBW01000255">
    <property type="protein sequence ID" value="HDM90928.1"/>
    <property type="molecule type" value="Genomic_DNA"/>
</dbReference>
<keyword evidence="1" id="KW-0677">Repeat</keyword>
<organism evidence="2">
    <name type="scientific">candidate division WOR-3 bacterium</name>
    <dbReference type="NCBI Taxonomy" id="2052148"/>
    <lineage>
        <taxon>Bacteria</taxon>
        <taxon>Bacteria division WOR-3</taxon>
    </lineage>
</organism>
<dbReference type="InterPro" id="IPR011989">
    <property type="entry name" value="ARM-like"/>
</dbReference>
<dbReference type="InterPro" id="IPR016024">
    <property type="entry name" value="ARM-type_fold"/>
</dbReference>